<sequence length="169" mass="17941">MTRLDETGPLSRIVSVDRLRRSDGHLTVTASPEECAALARDFAIPAIRDLVGTYETSGPPSAFRVRGTVRATVTQVCSVSLDPFDGPVSEPVDLLFADTDRLQGTDAEDADVPDPIIGGKIDFGTITAEFLALGLDPYPRKPGVSFEPHVEDTDVPPLAALGALKPAND</sequence>
<dbReference type="RefSeq" id="WP_238278330.1">
    <property type="nucleotide sequence ID" value="NZ_BPQL01000035.1"/>
</dbReference>
<keyword evidence="2" id="KW-1185">Reference proteome</keyword>
<evidence type="ECO:0000313" key="2">
    <source>
        <dbReference type="Proteomes" id="UP001549145"/>
    </source>
</evidence>
<dbReference type="Pfam" id="PF02620">
    <property type="entry name" value="YceD"/>
    <property type="match status" value="1"/>
</dbReference>
<comment type="caution">
    <text evidence="1">The sequence shown here is derived from an EMBL/GenBank/DDBJ whole genome shotgun (WGS) entry which is preliminary data.</text>
</comment>
<reference evidence="1 2" key="1">
    <citation type="submission" date="2024-06" db="EMBL/GenBank/DDBJ databases">
        <title>Genomic Encyclopedia of Type Strains, Phase IV (KMG-IV): sequencing the most valuable type-strain genomes for metagenomic binning, comparative biology and taxonomic classification.</title>
        <authorList>
            <person name="Goeker M."/>
        </authorList>
    </citation>
    <scope>NUCLEOTIDE SEQUENCE [LARGE SCALE GENOMIC DNA]</scope>
    <source>
        <strain evidence="1 2">DSM 21331</strain>
    </source>
</reference>
<dbReference type="EMBL" id="JBEPMM010000003">
    <property type="protein sequence ID" value="MET3692192.1"/>
    <property type="molecule type" value="Genomic_DNA"/>
</dbReference>
<organism evidence="1 2">
    <name type="scientific">Methylobacterium goesingense</name>
    <dbReference type="NCBI Taxonomy" id="243690"/>
    <lineage>
        <taxon>Bacteria</taxon>
        <taxon>Pseudomonadati</taxon>
        <taxon>Pseudomonadota</taxon>
        <taxon>Alphaproteobacteria</taxon>
        <taxon>Hyphomicrobiales</taxon>
        <taxon>Methylobacteriaceae</taxon>
        <taxon>Methylobacterium</taxon>
    </lineage>
</organism>
<dbReference type="InterPro" id="IPR003772">
    <property type="entry name" value="YceD"/>
</dbReference>
<accession>A0ABV2L2Y8</accession>
<protein>
    <recommendedName>
        <fullName evidence="3">Metal-binding protein</fullName>
    </recommendedName>
</protein>
<evidence type="ECO:0000313" key="1">
    <source>
        <dbReference type="EMBL" id="MET3692192.1"/>
    </source>
</evidence>
<dbReference type="Proteomes" id="UP001549145">
    <property type="component" value="Unassembled WGS sequence"/>
</dbReference>
<evidence type="ECO:0008006" key="3">
    <source>
        <dbReference type="Google" id="ProtNLM"/>
    </source>
</evidence>
<proteinExistence type="predicted"/>
<name>A0ABV2L2Y8_9HYPH</name>
<gene>
    <name evidence="1" type="ORF">ABID43_001723</name>
</gene>